<keyword evidence="5" id="KW-0067">ATP-binding</keyword>
<keyword evidence="3" id="KW-0436">Ligase</keyword>
<name>A0ABU0AEZ5_9BACI</name>
<evidence type="ECO:0000256" key="6">
    <source>
        <dbReference type="ARBA" id="ARBA00022917"/>
    </source>
</evidence>
<dbReference type="Proteomes" id="UP001238088">
    <property type="component" value="Unassembled WGS sequence"/>
</dbReference>
<evidence type="ECO:0000313" key="8">
    <source>
        <dbReference type="EMBL" id="MDQ0269595.1"/>
    </source>
</evidence>
<dbReference type="SUPFAM" id="SSF52374">
    <property type="entry name" value="Nucleotidylyl transferase"/>
    <property type="match status" value="1"/>
</dbReference>
<dbReference type="InterPro" id="IPR014729">
    <property type="entry name" value="Rossmann-like_a/b/a_fold"/>
</dbReference>
<evidence type="ECO:0000256" key="3">
    <source>
        <dbReference type="ARBA" id="ARBA00022598"/>
    </source>
</evidence>
<keyword evidence="6" id="KW-0648">Protein biosynthesis</keyword>
<dbReference type="PANTHER" id="PTHR43740:SF2">
    <property type="entry name" value="LEUCINE--TRNA LIGASE, MITOCHONDRIAL"/>
    <property type="match status" value="1"/>
</dbReference>
<evidence type="ECO:0000256" key="7">
    <source>
        <dbReference type="ARBA" id="ARBA00023146"/>
    </source>
</evidence>
<gene>
    <name evidence="8" type="ORF">J2S17_001467</name>
</gene>
<proteinExistence type="inferred from homology"/>
<dbReference type="Gene3D" id="3.40.50.620">
    <property type="entry name" value="HUPs"/>
    <property type="match status" value="1"/>
</dbReference>
<accession>A0ABU0AEZ5</accession>
<reference evidence="8 9" key="1">
    <citation type="submission" date="2023-07" db="EMBL/GenBank/DDBJ databases">
        <title>Genomic Encyclopedia of Type Strains, Phase IV (KMG-IV): sequencing the most valuable type-strain genomes for metagenomic binning, comparative biology and taxonomic classification.</title>
        <authorList>
            <person name="Goeker M."/>
        </authorList>
    </citation>
    <scope>NUCLEOTIDE SEQUENCE [LARGE SCALE GENOMIC DNA]</scope>
    <source>
        <strain evidence="8 9">DSM 23494</strain>
    </source>
</reference>
<evidence type="ECO:0000313" key="9">
    <source>
        <dbReference type="Proteomes" id="UP001238088"/>
    </source>
</evidence>
<evidence type="ECO:0000256" key="4">
    <source>
        <dbReference type="ARBA" id="ARBA00022741"/>
    </source>
</evidence>
<evidence type="ECO:0000256" key="2">
    <source>
        <dbReference type="ARBA" id="ARBA00013164"/>
    </source>
</evidence>
<evidence type="ECO:0000256" key="1">
    <source>
        <dbReference type="ARBA" id="ARBA00005594"/>
    </source>
</evidence>
<dbReference type="EC" id="6.1.1.4" evidence="2"/>
<sequence length="92" mass="10390">MTSISTLTFLNGMGKEDAIAKMISWLEEKEIGTKKVACRLRGWLYSRRCYWGEPIPIIHWEDGTMSAVREDQLPLILPKTTESGTGESPFAN</sequence>
<organism evidence="8 9">
    <name type="scientific">Cytobacillus purgationiresistens</name>
    <dbReference type="NCBI Taxonomy" id="863449"/>
    <lineage>
        <taxon>Bacteria</taxon>
        <taxon>Bacillati</taxon>
        <taxon>Bacillota</taxon>
        <taxon>Bacilli</taxon>
        <taxon>Bacillales</taxon>
        <taxon>Bacillaceae</taxon>
        <taxon>Cytobacillus</taxon>
    </lineage>
</organism>
<protein>
    <recommendedName>
        <fullName evidence="2">leucine--tRNA ligase</fullName>
        <ecNumber evidence="2">6.1.1.4</ecNumber>
    </recommendedName>
</protein>
<comment type="similarity">
    <text evidence="1">Belongs to the class-I aminoacyl-tRNA synthetase family.</text>
</comment>
<keyword evidence="4" id="KW-0547">Nucleotide-binding</keyword>
<comment type="caution">
    <text evidence="8">The sequence shown here is derived from an EMBL/GenBank/DDBJ whole genome shotgun (WGS) entry which is preliminary data.</text>
</comment>
<evidence type="ECO:0000256" key="5">
    <source>
        <dbReference type="ARBA" id="ARBA00022840"/>
    </source>
</evidence>
<keyword evidence="7" id="KW-0030">Aminoacyl-tRNA synthetase</keyword>
<dbReference type="PANTHER" id="PTHR43740">
    <property type="entry name" value="LEUCYL-TRNA SYNTHETASE"/>
    <property type="match status" value="1"/>
</dbReference>
<dbReference type="EMBL" id="JAUSUB010000005">
    <property type="protein sequence ID" value="MDQ0269595.1"/>
    <property type="molecule type" value="Genomic_DNA"/>
</dbReference>
<keyword evidence="9" id="KW-1185">Reference proteome</keyword>
<dbReference type="InterPro" id="IPR002302">
    <property type="entry name" value="Leu-tRNA-ligase"/>
</dbReference>